<keyword evidence="1" id="KW-0175">Coiled coil</keyword>
<proteinExistence type="predicted"/>
<evidence type="ECO:0000313" key="4">
    <source>
        <dbReference type="Proteomes" id="UP000500938"/>
    </source>
</evidence>
<dbReference type="SMART" id="SM00382">
    <property type="entry name" value="AAA"/>
    <property type="match status" value="1"/>
</dbReference>
<dbReference type="InterPro" id="IPR003593">
    <property type="entry name" value="AAA+_ATPase"/>
</dbReference>
<dbReference type="InterPro" id="IPR027417">
    <property type="entry name" value="P-loop_NTPase"/>
</dbReference>
<gene>
    <name evidence="3" type="ORF">HKW67_11055</name>
</gene>
<dbReference type="KEGG" id="ggr:HKW67_11055"/>
<dbReference type="SUPFAM" id="SSF75712">
    <property type="entry name" value="Rad50 coiled-coil Zn hook"/>
    <property type="match status" value="1"/>
</dbReference>
<evidence type="ECO:0000313" key="3">
    <source>
        <dbReference type="EMBL" id="QJR36006.1"/>
    </source>
</evidence>
<sequence>MRLISLRLQNFRQHADTRIEFERGLTGIIGPNGSGKSTLLEAIAWSLYGTPAARGTRDSIRFSRAAPRASVKVELEFELAGHRYRVMRGLTNAEVFLDGGDVPIANTITGATELLQRRLGMTRSEFFHTYFTGQKELDVMASLGAAERARFLSRVLGYDRISGAQEIARERRRALMAEINGLKQGMPDADAIWRGVADAEARLAVARTRAAEAEVARVGTSERLSAVAPQWLDAQAQRDQMQQLLAELRVAESEAMGFAREVDRLDRELDAVALAHRELAPLRHAILPLLSLRSELEALEQLAAADARRQALMERVRTVAEEDAKLAERAARLESAPTLERDTQLQITTLRGTLTEVERTFDAESKAWTRDGQEAETRLEALRRQYSELTEQRDTLEGLGEESPCPTCGRPLGASYRGVLDLLNEQIETVRIDGNYYRQRVEQLAAVPAAIEALDEQRRTMQTELSAAERRLLRIQNALVEATQVADSRTDLAARLAQATEQLAALPLGYDAHRHRALREDVVRLQELETKAARVGGLVEREDVTRTERGRVSVLRDAARTKVVELERQRTALGMDDTSYQRVRDAHERAAAEARRAELDAVSAAGEAERARAALDSAEQGRRDLARLQETLDALEKDKQLHDELDRALTDLRTDLNFQLRPELAEIASGFLDGLTDGRYSALEFDEEYKVLVMEEGLPKPVISGGEEDLCNLVLRLAISQMIAERAGQAFSLLILDEVFGSLDETRRANVVELLRHLHDRFEQVIVITHIEQVREGLDRVLLVRFDETRGCSVVHTSAPVLVDEPLDTELFGAGSGDTLSLAEA</sequence>
<name>A0A6M4IRH7_9BACT</name>
<dbReference type="SUPFAM" id="SSF52540">
    <property type="entry name" value="P-loop containing nucleoside triphosphate hydrolases"/>
    <property type="match status" value="1"/>
</dbReference>
<dbReference type="AlphaFoldDB" id="A0A6M4IRH7"/>
<reference evidence="3 4" key="1">
    <citation type="submission" date="2020-05" db="EMBL/GenBank/DDBJ databases">
        <title>Complete genome sequence of Gemmatimonas greenlandica TET16.</title>
        <authorList>
            <person name="Zeng Y."/>
        </authorList>
    </citation>
    <scope>NUCLEOTIDE SEQUENCE [LARGE SCALE GENOMIC DNA]</scope>
    <source>
        <strain evidence="3 4">TET16</strain>
    </source>
</reference>
<dbReference type="EMBL" id="CP053085">
    <property type="protein sequence ID" value="QJR36006.1"/>
    <property type="molecule type" value="Genomic_DNA"/>
</dbReference>
<protein>
    <submittedName>
        <fullName evidence="3">SMC family ATPase</fullName>
    </submittedName>
</protein>
<dbReference type="Proteomes" id="UP000500938">
    <property type="component" value="Chromosome"/>
</dbReference>
<evidence type="ECO:0000259" key="2">
    <source>
        <dbReference type="SMART" id="SM00382"/>
    </source>
</evidence>
<evidence type="ECO:0000256" key="1">
    <source>
        <dbReference type="SAM" id="Coils"/>
    </source>
</evidence>
<accession>A0A6M4IRH7</accession>
<keyword evidence="4" id="KW-1185">Reference proteome</keyword>
<dbReference type="Gene3D" id="3.40.50.300">
    <property type="entry name" value="P-loop containing nucleotide triphosphate hydrolases"/>
    <property type="match status" value="2"/>
</dbReference>
<feature type="coiled-coil region" evidence="1">
    <location>
        <begin position="365"/>
        <end position="399"/>
    </location>
</feature>
<dbReference type="PANTHER" id="PTHR32114">
    <property type="entry name" value="ABC TRANSPORTER ABCH.3"/>
    <property type="match status" value="1"/>
</dbReference>
<dbReference type="PANTHER" id="PTHR32114:SF2">
    <property type="entry name" value="ABC TRANSPORTER ABCH.3"/>
    <property type="match status" value="1"/>
</dbReference>
<dbReference type="InterPro" id="IPR003395">
    <property type="entry name" value="RecF/RecN/SMC_N"/>
</dbReference>
<feature type="coiled-coil region" evidence="1">
    <location>
        <begin position="580"/>
        <end position="645"/>
    </location>
</feature>
<feature type="domain" description="AAA+ ATPase" evidence="2">
    <location>
        <begin position="22"/>
        <end position="801"/>
    </location>
</feature>
<dbReference type="Gene3D" id="1.10.287.510">
    <property type="entry name" value="Helix hairpin bin"/>
    <property type="match status" value="1"/>
</dbReference>
<dbReference type="Pfam" id="PF02463">
    <property type="entry name" value="SMC_N"/>
    <property type="match status" value="1"/>
</dbReference>
<feature type="coiled-coil region" evidence="1">
    <location>
        <begin position="451"/>
        <end position="485"/>
    </location>
</feature>
<organism evidence="3 4">
    <name type="scientific">Gemmatimonas groenlandica</name>
    <dbReference type="NCBI Taxonomy" id="2732249"/>
    <lineage>
        <taxon>Bacteria</taxon>
        <taxon>Pseudomonadati</taxon>
        <taxon>Gemmatimonadota</taxon>
        <taxon>Gemmatimonadia</taxon>
        <taxon>Gemmatimonadales</taxon>
        <taxon>Gemmatimonadaceae</taxon>
        <taxon>Gemmatimonas</taxon>
    </lineage>
</organism>
<dbReference type="RefSeq" id="WP_171225437.1">
    <property type="nucleotide sequence ID" value="NZ_CP053085.1"/>
</dbReference>
<feature type="coiled-coil region" evidence="1">
    <location>
        <begin position="196"/>
        <end position="268"/>
    </location>
</feature>